<organism evidence="3 4">
    <name type="scientific">Ricinus communis</name>
    <name type="common">Castor bean</name>
    <dbReference type="NCBI Taxonomy" id="3988"/>
    <lineage>
        <taxon>Eukaryota</taxon>
        <taxon>Viridiplantae</taxon>
        <taxon>Streptophyta</taxon>
        <taxon>Embryophyta</taxon>
        <taxon>Tracheophyta</taxon>
        <taxon>Spermatophyta</taxon>
        <taxon>Magnoliopsida</taxon>
        <taxon>eudicotyledons</taxon>
        <taxon>Gunneridae</taxon>
        <taxon>Pentapetalae</taxon>
        <taxon>rosids</taxon>
        <taxon>fabids</taxon>
        <taxon>Malpighiales</taxon>
        <taxon>Euphorbiaceae</taxon>
        <taxon>Acalyphoideae</taxon>
        <taxon>Acalypheae</taxon>
        <taxon>Ricinus</taxon>
    </lineage>
</organism>
<dbReference type="AlphaFoldDB" id="B9S907"/>
<evidence type="ECO:0000259" key="2">
    <source>
        <dbReference type="SMART" id="SM01227"/>
    </source>
</evidence>
<evidence type="ECO:0000313" key="4">
    <source>
        <dbReference type="Proteomes" id="UP000008311"/>
    </source>
</evidence>
<feature type="compositionally biased region" description="Polar residues" evidence="1">
    <location>
        <begin position="39"/>
        <end position="55"/>
    </location>
</feature>
<dbReference type="Proteomes" id="UP000008311">
    <property type="component" value="Unassembled WGS sequence"/>
</dbReference>
<dbReference type="InParanoid" id="B9S907"/>
<dbReference type="eggNOG" id="ENOG502S428">
    <property type="taxonomic scope" value="Eukaryota"/>
</dbReference>
<feature type="domain" description="GCK" evidence="2">
    <location>
        <begin position="72"/>
        <end position="146"/>
    </location>
</feature>
<dbReference type="InterPro" id="IPR012891">
    <property type="entry name" value="GCK_dom"/>
</dbReference>
<reference evidence="4" key="1">
    <citation type="journal article" date="2010" name="Nat. Biotechnol.">
        <title>Draft genome sequence of the oilseed species Ricinus communis.</title>
        <authorList>
            <person name="Chan A.P."/>
            <person name="Crabtree J."/>
            <person name="Zhao Q."/>
            <person name="Lorenzi H."/>
            <person name="Orvis J."/>
            <person name="Puiu D."/>
            <person name="Melake-Berhan A."/>
            <person name="Jones K.M."/>
            <person name="Redman J."/>
            <person name="Chen G."/>
            <person name="Cahoon E.B."/>
            <person name="Gedil M."/>
            <person name="Stanke M."/>
            <person name="Haas B.J."/>
            <person name="Wortman J.R."/>
            <person name="Fraser-Liggett C.M."/>
            <person name="Ravel J."/>
            <person name="Rabinowicz P.D."/>
        </authorList>
    </citation>
    <scope>NUCLEOTIDE SEQUENCE [LARGE SCALE GENOMIC DNA]</scope>
    <source>
        <strain evidence="4">cv. Hale</strain>
    </source>
</reference>
<accession>B9S907</accession>
<feature type="compositionally biased region" description="Low complexity" evidence="1">
    <location>
        <begin position="28"/>
        <end position="38"/>
    </location>
</feature>
<sequence>MGAIFSSTDSEDLVPDSPIATDSPKPNSSSSPRMTSSSDPETQTIPESKNFSTETKPSDQNQQADQEDNEEGECGFCLFMKGGGCKDVFIDWENCVKEADLKEENVVNKCFEATSALRKCMQAHADYYDPILKAEKAAEEEVMKQLEEEKASESNLVTEKKTVNSSDSNSGT</sequence>
<gene>
    <name evidence="3" type="ORF">RCOM_0837630</name>
</gene>
<dbReference type="FunCoup" id="B9S907">
    <property type="interactions" value="347"/>
</dbReference>
<dbReference type="KEGG" id="rcu:8281844"/>
<feature type="compositionally biased region" description="Polar residues" evidence="1">
    <location>
        <begin position="163"/>
        <end position="172"/>
    </location>
</feature>
<dbReference type="EMBL" id="EQ973893">
    <property type="protein sequence ID" value="EEF39968.1"/>
    <property type="molecule type" value="Genomic_DNA"/>
</dbReference>
<proteinExistence type="predicted"/>
<feature type="region of interest" description="Disordered" evidence="1">
    <location>
        <begin position="143"/>
        <end position="172"/>
    </location>
</feature>
<evidence type="ECO:0000256" key="1">
    <source>
        <dbReference type="SAM" id="MobiDB-lite"/>
    </source>
</evidence>
<dbReference type="Gene3D" id="1.10.287.2900">
    <property type="match status" value="1"/>
</dbReference>
<dbReference type="OrthoDB" id="2148418at2759"/>
<protein>
    <recommendedName>
        <fullName evidence="2">GCK domain-containing protein</fullName>
    </recommendedName>
</protein>
<name>B9S907_RICCO</name>
<feature type="compositionally biased region" description="Basic and acidic residues" evidence="1">
    <location>
        <begin position="143"/>
        <end position="162"/>
    </location>
</feature>
<feature type="region of interest" description="Disordered" evidence="1">
    <location>
        <begin position="1"/>
        <end position="71"/>
    </location>
</feature>
<dbReference type="SMART" id="SM01227">
    <property type="entry name" value="GCK"/>
    <property type="match status" value="1"/>
</dbReference>
<evidence type="ECO:0000313" key="3">
    <source>
        <dbReference type="EMBL" id="EEF39968.1"/>
    </source>
</evidence>
<dbReference type="PANTHER" id="PTHR34357">
    <property type="entry name" value="F7A19.14 PROTEIN-RELATED"/>
    <property type="match status" value="1"/>
</dbReference>
<keyword evidence="4" id="KW-1185">Reference proteome</keyword>
<dbReference type="PANTHER" id="PTHR34357:SF12">
    <property type="entry name" value="GCK DOMAIN-CONTAINING PROTEIN"/>
    <property type="match status" value="1"/>
</dbReference>
<dbReference type="Pfam" id="PF07802">
    <property type="entry name" value="GCK"/>
    <property type="match status" value="1"/>
</dbReference>